<dbReference type="AlphaFoldDB" id="A0A853DC58"/>
<protein>
    <submittedName>
        <fullName evidence="2">PadR family transcriptional regulator AphA</fullName>
    </submittedName>
</protein>
<gene>
    <name evidence="2" type="ORF">HNR15_000532</name>
</gene>
<sequence length="170" mass="19140">MSPAAYAVLGAIAQGPTHGFAIARRLQPTGDLGRVWSLTRPLVYRELARLIERDLVRERAGEPGDRGPRRTIVDITAAGQVETERWLAEPVERVRDFRSMFLLKLALIDGAGADPRPLARAQRTRFTERVAQIEQELEQSVGFDRRVVVWRLLSTRVAIDFLDTILDEPA</sequence>
<keyword evidence="3" id="KW-1185">Reference proteome</keyword>
<dbReference type="InterPro" id="IPR005149">
    <property type="entry name" value="Tscrpt_reg_PadR_N"/>
</dbReference>
<dbReference type="Pfam" id="PF03551">
    <property type="entry name" value="PadR"/>
    <property type="match status" value="1"/>
</dbReference>
<comment type="caution">
    <text evidence="2">The sequence shown here is derived from an EMBL/GenBank/DDBJ whole genome shotgun (WGS) entry which is preliminary data.</text>
</comment>
<name>A0A853DC58_9MICO</name>
<reference evidence="2 3" key="1">
    <citation type="submission" date="2020-07" db="EMBL/GenBank/DDBJ databases">
        <title>Sequencing the genomes of 1000 actinobacteria strains.</title>
        <authorList>
            <person name="Klenk H.-P."/>
        </authorList>
    </citation>
    <scope>NUCLEOTIDE SEQUENCE [LARGE SCALE GENOMIC DNA]</scope>
    <source>
        <strain evidence="2 3">DSM 29531</strain>
    </source>
</reference>
<evidence type="ECO:0000313" key="3">
    <source>
        <dbReference type="Proteomes" id="UP000571817"/>
    </source>
</evidence>
<dbReference type="InterPro" id="IPR052509">
    <property type="entry name" value="Metal_resp_DNA-bind_regulator"/>
</dbReference>
<dbReference type="Proteomes" id="UP000571817">
    <property type="component" value="Unassembled WGS sequence"/>
</dbReference>
<evidence type="ECO:0000313" key="2">
    <source>
        <dbReference type="EMBL" id="NYJ73569.1"/>
    </source>
</evidence>
<dbReference type="PANTHER" id="PTHR33169:SF27">
    <property type="entry name" value="TRANSCRIPTIONAL REGULATOR PADR FAMILY PROTEIN"/>
    <property type="match status" value="1"/>
</dbReference>
<evidence type="ECO:0000259" key="1">
    <source>
        <dbReference type="Pfam" id="PF03551"/>
    </source>
</evidence>
<dbReference type="InterPro" id="IPR036390">
    <property type="entry name" value="WH_DNA-bd_sf"/>
</dbReference>
<proteinExistence type="predicted"/>
<dbReference type="Gene3D" id="1.10.10.10">
    <property type="entry name" value="Winged helix-like DNA-binding domain superfamily/Winged helix DNA-binding domain"/>
    <property type="match status" value="1"/>
</dbReference>
<dbReference type="SUPFAM" id="SSF46785">
    <property type="entry name" value="Winged helix' DNA-binding domain"/>
    <property type="match status" value="1"/>
</dbReference>
<accession>A0A853DC58</accession>
<dbReference type="InterPro" id="IPR036388">
    <property type="entry name" value="WH-like_DNA-bd_sf"/>
</dbReference>
<dbReference type="PANTHER" id="PTHR33169">
    <property type="entry name" value="PADR-FAMILY TRANSCRIPTIONAL REGULATOR"/>
    <property type="match status" value="1"/>
</dbReference>
<dbReference type="EMBL" id="JACCFW010000001">
    <property type="protein sequence ID" value="NYJ73569.1"/>
    <property type="molecule type" value="Genomic_DNA"/>
</dbReference>
<feature type="domain" description="Transcription regulator PadR N-terminal" evidence="1">
    <location>
        <begin position="8"/>
        <end position="84"/>
    </location>
</feature>
<dbReference type="RefSeq" id="WP_179478917.1">
    <property type="nucleotide sequence ID" value="NZ_JACCFW010000001.1"/>
</dbReference>
<organism evidence="2 3">
    <name type="scientific">Allobranchiibius huperziae</name>
    <dbReference type="NCBI Taxonomy" id="1874116"/>
    <lineage>
        <taxon>Bacteria</taxon>
        <taxon>Bacillati</taxon>
        <taxon>Actinomycetota</taxon>
        <taxon>Actinomycetes</taxon>
        <taxon>Micrococcales</taxon>
        <taxon>Dermacoccaceae</taxon>
        <taxon>Allobranchiibius</taxon>
    </lineage>
</organism>